<reference evidence="1" key="1">
    <citation type="submission" date="2021-06" db="EMBL/GenBank/DDBJ databases">
        <authorList>
            <person name="Kallberg Y."/>
            <person name="Tangrot J."/>
            <person name="Rosling A."/>
        </authorList>
    </citation>
    <scope>NUCLEOTIDE SEQUENCE</scope>
    <source>
        <strain evidence="1">CL356</strain>
    </source>
</reference>
<dbReference type="Proteomes" id="UP000789525">
    <property type="component" value="Unassembled WGS sequence"/>
</dbReference>
<protein>
    <submittedName>
        <fullName evidence="1">7030_t:CDS:1</fullName>
    </submittedName>
</protein>
<comment type="caution">
    <text evidence="1">The sequence shown here is derived from an EMBL/GenBank/DDBJ whole genome shotgun (WGS) entry which is preliminary data.</text>
</comment>
<name>A0ACA9QN23_9GLOM</name>
<dbReference type="EMBL" id="CAJVPT010058049">
    <property type="protein sequence ID" value="CAG8759668.1"/>
    <property type="molecule type" value="Genomic_DNA"/>
</dbReference>
<organism evidence="1 2">
    <name type="scientific">Acaulospora colombiana</name>
    <dbReference type="NCBI Taxonomy" id="27376"/>
    <lineage>
        <taxon>Eukaryota</taxon>
        <taxon>Fungi</taxon>
        <taxon>Fungi incertae sedis</taxon>
        <taxon>Mucoromycota</taxon>
        <taxon>Glomeromycotina</taxon>
        <taxon>Glomeromycetes</taxon>
        <taxon>Diversisporales</taxon>
        <taxon>Acaulosporaceae</taxon>
        <taxon>Acaulospora</taxon>
    </lineage>
</organism>
<proteinExistence type="predicted"/>
<evidence type="ECO:0000313" key="2">
    <source>
        <dbReference type="Proteomes" id="UP000789525"/>
    </source>
</evidence>
<gene>
    <name evidence="1" type="ORF">ACOLOM_LOCUS13136</name>
</gene>
<keyword evidence="2" id="KW-1185">Reference proteome</keyword>
<feature type="non-terminal residue" evidence="1">
    <location>
        <position position="46"/>
    </location>
</feature>
<evidence type="ECO:0000313" key="1">
    <source>
        <dbReference type="EMBL" id="CAG8759668.1"/>
    </source>
</evidence>
<sequence length="46" mass="4655">MSVGLATFLSGVTLDTREDLSPSSRDAGAGQRPVECSSGGSGLKRT</sequence>
<accession>A0ACA9QN23</accession>